<organism evidence="5 6">
    <name type="scientific">Penicillium steckii</name>
    <dbReference type="NCBI Taxonomy" id="303698"/>
    <lineage>
        <taxon>Eukaryota</taxon>
        <taxon>Fungi</taxon>
        <taxon>Dikarya</taxon>
        <taxon>Ascomycota</taxon>
        <taxon>Pezizomycotina</taxon>
        <taxon>Eurotiomycetes</taxon>
        <taxon>Eurotiomycetidae</taxon>
        <taxon>Eurotiales</taxon>
        <taxon>Aspergillaceae</taxon>
        <taxon>Penicillium</taxon>
    </lineage>
</organism>
<dbReference type="STRING" id="303698.A0A1V6TJV6"/>
<keyword evidence="1 2" id="KW-0694">RNA-binding</keyword>
<protein>
    <recommendedName>
        <fullName evidence="4">RRM domain-containing protein</fullName>
    </recommendedName>
</protein>
<feature type="compositionally biased region" description="Basic and acidic residues" evidence="3">
    <location>
        <begin position="310"/>
        <end position="321"/>
    </location>
</feature>
<dbReference type="OrthoDB" id="6730379at2759"/>
<evidence type="ECO:0000259" key="4">
    <source>
        <dbReference type="PROSITE" id="PS50102"/>
    </source>
</evidence>
<dbReference type="Gene3D" id="3.30.70.330">
    <property type="match status" value="2"/>
</dbReference>
<proteinExistence type="predicted"/>
<feature type="region of interest" description="Disordered" evidence="3">
    <location>
        <begin position="62"/>
        <end position="83"/>
    </location>
</feature>
<evidence type="ECO:0000313" key="6">
    <source>
        <dbReference type="Proteomes" id="UP000191285"/>
    </source>
</evidence>
<feature type="region of interest" description="Disordered" evidence="3">
    <location>
        <begin position="309"/>
        <end position="329"/>
    </location>
</feature>
<keyword evidence="6" id="KW-1185">Reference proteome</keyword>
<dbReference type="GO" id="GO:0003723">
    <property type="term" value="F:RNA binding"/>
    <property type="evidence" value="ECO:0007669"/>
    <property type="project" value="UniProtKB-UniRule"/>
</dbReference>
<feature type="domain" description="RRM" evidence="4">
    <location>
        <begin position="131"/>
        <end position="208"/>
    </location>
</feature>
<dbReference type="InterPro" id="IPR052462">
    <property type="entry name" value="SLIRP/GR-RBP-like"/>
</dbReference>
<gene>
    <name evidence="5" type="ORF">PENSTE_c005G10363</name>
</gene>
<accession>A0A1V6TJV6</accession>
<dbReference type="EMBL" id="MLKD01000005">
    <property type="protein sequence ID" value="OQE26607.1"/>
    <property type="molecule type" value="Genomic_DNA"/>
</dbReference>
<dbReference type="PROSITE" id="PS50102">
    <property type="entry name" value="RRM"/>
    <property type="match status" value="2"/>
</dbReference>
<sequence>MHCLRLASSRLLSPSPRVFILKSSRFNHNIPTHCVSRPLLAHQCRWNSSNKSPVTPIQNLKKDVEREESKLDVKSEATPSENEEISVLHRMTEMEAIQAAYIPPGKREMRMHTLNAQMQEQSGNYGPHESDTIYVGNLFYDVEAEDLRARMEEFGTVVRAYIVHDNRGLSKGFGYVQFNSTEEARYAIENMHLQVFEGRQVVVQFSHAQLRRDIASNPPSNTLFIGNVAYELTDRDIQAIFADVKNIIDIRIPVDRRSGAPRGFCHAEFLSVEAAMQGREKLLMKEIYGRKLKIEYAVRKKVSFMAGENVKARERRDRERQQQQYEEDE</sequence>
<dbReference type="InterPro" id="IPR012677">
    <property type="entry name" value="Nucleotide-bd_a/b_plait_sf"/>
</dbReference>
<dbReference type="SMART" id="SM00360">
    <property type="entry name" value="RRM"/>
    <property type="match status" value="2"/>
</dbReference>
<dbReference type="AlphaFoldDB" id="A0A1V6TJV6"/>
<dbReference type="SUPFAM" id="SSF54928">
    <property type="entry name" value="RNA-binding domain, RBD"/>
    <property type="match status" value="2"/>
</dbReference>
<evidence type="ECO:0000256" key="3">
    <source>
        <dbReference type="SAM" id="MobiDB-lite"/>
    </source>
</evidence>
<dbReference type="InterPro" id="IPR000504">
    <property type="entry name" value="RRM_dom"/>
</dbReference>
<name>A0A1V6TJV6_9EURO</name>
<evidence type="ECO:0000256" key="2">
    <source>
        <dbReference type="PROSITE-ProRule" id="PRU00176"/>
    </source>
</evidence>
<feature type="compositionally biased region" description="Basic and acidic residues" evidence="3">
    <location>
        <begin position="62"/>
        <end position="75"/>
    </location>
</feature>
<comment type="caution">
    <text evidence="5">The sequence shown here is derived from an EMBL/GenBank/DDBJ whole genome shotgun (WGS) entry which is preliminary data.</text>
</comment>
<dbReference type="CDD" id="cd00590">
    <property type="entry name" value="RRM_SF"/>
    <property type="match status" value="1"/>
</dbReference>
<dbReference type="InterPro" id="IPR035979">
    <property type="entry name" value="RBD_domain_sf"/>
</dbReference>
<feature type="domain" description="RRM" evidence="4">
    <location>
        <begin position="221"/>
        <end position="299"/>
    </location>
</feature>
<dbReference type="Proteomes" id="UP000191285">
    <property type="component" value="Unassembled WGS sequence"/>
</dbReference>
<evidence type="ECO:0000256" key="1">
    <source>
        <dbReference type="ARBA" id="ARBA00022884"/>
    </source>
</evidence>
<dbReference type="Pfam" id="PF00076">
    <property type="entry name" value="RRM_1"/>
    <property type="match status" value="2"/>
</dbReference>
<dbReference type="PANTHER" id="PTHR48027">
    <property type="entry name" value="HETEROGENEOUS NUCLEAR RIBONUCLEOPROTEIN 87F-RELATED"/>
    <property type="match status" value="1"/>
</dbReference>
<reference evidence="6" key="1">
    <citation type="journal article" date="2017" name="Nat. Microbiol.">
        <title>Global analysis of biosynthetic gene clusters reveals vast potential of secondary metabolite production in Penicillium species.</title>
        <authorList>
            <person name="Nielsen J.C."/>
            <person name="Grijseels S."/>
            <person name="Prigent S."/>
            <person name="Ji B."/>
            <person name="Dainat J."/>
            <person name="Nielsen K.F."/>
            <person name="Frisvad J.C."/>
            <person name="Workman M."/>
            <person name="Nielsen J."/>
        </authorList>
    </citation>
    <scope>NUCLEOTIDE SEQUENCE [LARGE SCALE GENOMIC DNA]</scope>
    <source>
        <strain evidence="6">IBT 24891</strain>
    </source>
</reference>
<evidence type="ECO:0000313" key="5">
    <source>
        <dbReference type="EMBL" id="OQE26607.1"/>
    </source>
</evidence>